<feature type="transmembrane region" description="Helical" evidence="2">
    <location>
        <begin position="21"/>
        <end position="39"/>
    </location>
</feature>
<keyword evidence="2" id="KW-1133">Transmembrane helix</keyword>
<accession>A0A3L7E1W1</accession>
<dbReference type="AlphaFoldDB" id="A0A3L7E1W1"/>
<evidence type="ECO:0000313" key="3">
    <source>
        <dbReference type="EMBL" id="RLQ23486.1"/>
    </source>
</evidence>
<dbReference type="GO" id="GO:0043683">
    <property type="term" value="P:type IV pilus assembly"/>
    <property type="evidence" value="ECO:0007669"/>
    <property type="project" value="TreeGrafter"/>
</dbReference>
<dbReference type="RefSeq" id="WP_117952664.1">
    <property type="nucleotide sequence ID" value="NZ_QRAN01000002.1"/>
</dbReference>
<dbReference type="EMBL" id="QRAN01000002">
    <property type="protein sequence ID" value="RLQ23486.1"/>
    <property type="molecule type" value="Genomic_DNA"/>
</dbReference>
<organism evidence="3 4">
    <name type="scientific">Seongchinamella sediminis</name>
    <dbReference type="NCBI Taxonomy" id="2283635"/>
    <lineage>
        <taxon>Bacteria</taxon>
        <taxon>Pseudomonadati</taxon>
        <taxon>Pseudomonadota</taxon>
        <taxon>Gammaproteobacteria</taxon>
        <taxon>Cellvibrionales</taxon>
        <taxon>Halieaceae</taxon>
        <taxon>Seongchinamella</taxon>
    </lineage>
</organism>
<feature type="coiled-coil region" evidence="1">
    <location>
        <begin position="57"/>
        <end position="91"/>
    </location>
</feature>
<dbReference type="GO" id="GO:0043107">
    <property type="term" value="P:type IV pilus-dependent motility"/>
    <property type="evidence" value="ECO:0007669"/>
    <property type="project" value="TreeGrafter"/>
</dbReference>
<protein>
    <submittedName>
        <fullName evidence="3">Pilus assembly protein PilN</fullName>
    </submittedName>
</protein>
<dbReference type="OrthoDB" id="5296173at2"/>
<proteinExistence type="predicted"/>
<name>A0A3L7E1W1_9GAMM</name>
<gene>
    <name evidence="3" type="ORF">DWB85_02745</name>
</gene>
<dbReference type="Pfam" id="PF05137">
    <property type="entry name" value="PilN"/>
    <property type="match status" value="1"/>
</dbReference>
<evidence type="ECO:0000313" key="4">
    <source>
        <dbReference type="Proteomes" id="UP000265509"/>
    </source>
</evidence>
<keyword evidence="2" id="KW-0812">Transmembrane</keyword>
<dbReference type="InterPro" id="IPR052534">
    <property type="entry name" value="Extracell_DNA_Util/SecSys_Comp"/>
</dbReference>
<dbReference type="InterPro" id="IPR007813">
    <property type="entry name" value="PilN"/>
</dbReference>
<dbReference type="PANTHER" id="PTHR40278">
    <property type="entry name" value="DNA UTILIZATION PROTEIN HOFN"/>
    <property type="match status" value="1"/>
</dbReference>
<sequence>MAKINLLPWREERRQEQKKEFLITTALVALLSAGLVLLGDRVVNGQIEYQKSRNSYLTENIRELDKKVAEIRELQKRRNQLIERMRVIQELQGNRPIIVRIMDQIVRTIPDGVFYSNVSSKSRKITINGIAESNNRVSSLMRRLDASDWLANPNLDKVNAASQYGDQATTFNLTVNVELPKPEDQQGGQ</sequence>
<keyword evidence="1" id="KW-0175">Coiled coil</keyword>
<comment type="caution">
    <text evidence="3">The sequence shown here is derived from an EMBL/GenBank/DDBJ whole genome shotgun (WGS) entry which is preliminary data.</text>
</comment>
<keyword evidence="2" id="KW-0472">Membrane</keyword>
<evidence type="ECO:0000256" key="1">
    <source>
        <dbReference type="SAM" id="Coils"/>
    </source>
</evidence>
<dbReference type="PANTHER" id="PTHR40278:SF2">
    <property type="entry name" value="TYPE IV PILUS INNER MEMBRANE COMPONENT PILN"/>
    <property type="match status" value="1"/>
</dbReference>
<dbReference type="Proteomes" id="UP000265509">
    <property type="component" value="Unassembled WGS sequence"/>
</dbReference>
<evidence type="ECO:0000256" key="2">
    <source>
        <dbReference type="SAM" id="Phobius"/>
    </source>
</evidence>
<keyword evidence="4" id="KW-1185">Reference proteome</keyword>
<reference evidence="3 4" key="1">
    <citation type="submission" date="2018-07" db="EMBL/GenBank/DDBJ databases">
        <title>Halioglobus sp. genome submission.</title>
        <authorList>
            <person name="Ye M.-Q."/>
            <person name="Du Z.-J."/>
        </authorList>
    </citation>
    <scope>NUCLEOTIDE SEQUENCE [LARGE SCALE GENOMIC DNA]</scope>
    <source>
        <strain evidence="3 4">U0301</strain>
    </source>
</reference>